<dbReference type="GO" id="GO:0003677">
    <property type="term" value="F:DNA binding"/>
    <property type="evidence" value="ECO:0007669"/>
    <property type="project" value="UniProtKB-KW"/>
</dbReference>
<dbReference type="Proteomes" id="UP000236654">
    <property type="component" value="Unassembled WGS sequence"/>
</dbReference>
<accession>A0A2I0R425</accession>
<evidence type="ECO:0000256" key="2">
    <source>
        <dbReference type="ARBA" id="ARBA00023125"/>
    </source>
</evidence>
<keyword evidence="6" id="KW-1185">Reference proteome</keyword>
<dbReference type="EMBL" id="PJNI01000003">
    <property type="protein sequence ID" value="PKR81331.1"/>
    <property type="molecule type" value="Genomic_DNA"/>
</dbReference>
<evidence type="ECO:0000313" key="5">
    <source>
        <dbReference type="EMBL" id="PKR81331.1"/>
    </source>
</evidence>
<evidence type="ECO:0000259" key="4">
    <source>
        <dbReference type="PROSITE" id="PS50995"/>
    </source>
</evidence>
<evidence type="ECO:0000256" key="3">
    <source>
        <dbReference type="ARBA" id="ARBA00023163"/>
    </source>
</evidence>
<protein>
    <recommendedName>
        <fullName evidence="4">HTH marR-type domain-containing protein</fullName>
    </recommendedName>
</protein>
<keyword evidence="3" id="KW-0804">Transcription</keyword>
<dbReference type="PROSITE" id="PS50995">
    <property type="entry name" value="HTH_MARR_2"/>
    <property type="match status" value="1"/>
</dbReference>
<evidence type="ECO:0000313" key="6">
    <source>
        <dbReference type="Proteomes" id="UP000236654"/>
    </source>
</evidence>
<dbReference type="SMART" id="SM00347">
    <property type="entry name" value="HTH_MARR"/>
    <property type="match status" value="1"/>
</dbReference>
<dbReference type="InterPro" id="IPR000835">
    <property type="entry name" value="HTH_MarR-typ"/>
</dbReference>
<keyword evidence="1" id="KW-0805">Transcription regulation</keyword>
<keyword evidence="2" id="KW-0238">DNA-binding</keyword>
<evidence type="ECO:0000256" key="1">
    <source>
        <dbReference type="ARBA" id="ARBA00023015"/>
    </source>
</evidence>
<name>A0A2I0R425_9FLAO</name>
<organism evidence="5 6">
    <name type="scientific">Brumimicrobium salinarum</name>
    <dbReference type="NCBI Taxonomy" id="2058658"/>
    <lineage>
        <taxon>Bacteria</taxon>
        <taxon>Pseudomonadati</taxon>
        <taxon>Bacteroidota</taxon>
        <taxon>Flavobacteriia</taxon>
        <taxon>Flavobacteriales</taxon>
        <taxon>Crocinitomicaceae</taxon>
        <taxon>Brumimicrobium</taxon>
    </lineage>
</organism>
<comment type="caution">
    <text evidence="5">The sequence shown here is derived from an EMBL/GenBank/DDBJ whole genome shotgun (WGS) entry which is preliminary data.</text>
</comment>
<dbReference type="InterPro" id="IPR036390">
    <property type="entry name" value="WH_DNA-bd_sf"/>
</dbReference>
<dbReference type="SUPFAM" id="SSF46785">
    <property type="entry name" value="Winged helix' DNA-binding domain"/>
    <property type="match status" value="1"/>
</dbReference>
<dbReference type="PANTHER" id="PTHR42756">
    <property type="entry name" value="TRANSCRIPTIONAL REGULATOR, MARR"/>
    <property type="match status" value="1"/>
</dbReference>
<dbReference type="InterPro" id="IPR036388">
    <property type="entry name" value="WH-like_DNA-bd_sf"/>
</dbReference>
<proteinExistence type="predicted"/>
<feature type="domain" description="HTH marR-type" evidence="4">
    <location>
        <begin position="1"/>
        <end position="141"/>
    </location>
</feature>
<dbReference type="Gene3D" id="1.10.10.10">
    <property type="entry name" value="Winged helix-like DNA-binding domain superfamily/Winged helix DNA-binding domain"/>
    <property type="match status" value="1"/>
</dbReference>
<dbReference type="PANTHER" id="PTHR42756:SF1">
    <property type="entry name" value="TRANSCRIPTIONAL REPRESSOR OF EMRAB OPERON"/>
    <property type="match status" value="1"/>
</dbReference>
<reference evidence="5 6" key="1">
    <citation type="submission" date="2017-12" db="EMBL/GenBank/DDBJ databases">
        <title>The draft genome sequence of Brumimicrobium saltpan LHR20.</title>
        <authorList>
            <person name="Do Z.-J."/>
            <person name="Luo H.-R."/>
        </authorList>
    </citation>
    <scope>NUCLEOTIDE SEQUENCE [LARGE SCALE GENOMIC DNA]</scope>
    <source>
        <strain evidence="5 6">LHR20</strain>
    </source>
</reference>
<gene>
    <name evidence="5" type="ORF">CW751_04550</name>
</gene>
<dbReference type="AlphaFoldDB" id="A0A2I0R425"/>
<dbReference type="RefSeq" id="WP_101333812.1">
    <property type="nucleotide sequence ID" value="NZ_PJNI01000003.1"/>
</dbReference>
<dbReference type="GO" id="GO:0003700">
    <property type="term" value="F:DNA-binding transcription factor activity"/>
    <property type="evidence" value="ECO:0007669"/>
    <property type="project" value="InterPro"/>
</dbReference>
<dbReference type="OrthoDB" id="5327581at2"/>
<sequence>MHNPKEQITPVGKFFAILTKHYLNAFSKKLCSLPFERYYYPLWVIAQNEGKITSKQLTDILQTDKVIVVRIIKYLMEKELIERIQHPVDKRSFLLKVTQKGTIYVPMIEKAMIDTDKEFIDIIPKENRTETLSGITDLVNNLDPIKDSRFVLEFKRLNK</sequence>
<dbReference type="Pfam" id="PF01047">
    <property type="entry name" value="MarR"/>
    <property type="match status" value="1"/>
</dbReference>